<sequence length="77" mass="9065">MFIQSDTTFSKIDLQCDRLYQKDRVPEKPLKLHCGAIKIQQLQGRIEGLVNEKEGKEREMKYARTRFDNGSNARMFD</sequence>
<evidence type="ECO:0000313" key="2">
    <source>
        <dbReference type="Proteomes" id="UP001229421"/>
    </source>
</evidence>
<gene>
    <name evidence="1" type="ORF">QVD17_22547</name>
</gene>
<proteinExistence type="predicted"/>
<dbReference type="EMBL" id="JAUHHV010000006">
    <property type="protein sequence ID" value="KAK1420722.1"/>
    <property type="molecule type" value="Genomic_DNA"/>
</dbReference>
<dbReference type="AlphaFoldDB" id="A0AAD8NTN0"/>
<evidence type="ECO:0000313" key="1">
    <source>
        <dbReference type="EMBL" id="KAK1420722.1"/>
    </source>
</evidence>
<accession>A0AAD8NTN0</accession>
<name>A0AAD8NTN0_TARER</name>
<protein>
    <submittedName>
        <fullName evidence="1">Uncharacterized protein</fullName>
    </submittedName>
</protein>
<dbReference type="Proteomes" id="UP001229421">
    <property type="component" value="Unassembled WGS sequence"/>
</dbReference>
<comment type="caution">
    <text evidence="1">The sequence shown here is derived from an EMBL/GenBank/DDBJ whole genome shotgun (WGS) entry which is preliminary data.</text>
</comment>
<reference evidence="1" key="1">
    <citation type="journal article" date="2023" name="bioRxiv">
        <title>Improved chromosome-level genome assembly for marigold (Tagetes erecta).</title>
        <authorList>
            <person name="Jiang F."/>
            <person name="Yuan L."/>
            <person name="Wang S."/>
            <person name="Wang H."/>
            <person name="Xu D."/>
            <person name="Wang A."/>
            <person name="Fan W."/>
        </authorList>
    </citation>
    <scope>NUCLEOTIDE SEQUENCE</scope>
    <source>
        <strain evidence="1">WSJ</strain>
        <tissue evidence="1">Leaf</tissue>
    </source>
</reference>
<organism evidence="1 2">
    <name type="scientific">Tagetes erecta</name>
    <name type="common">African marigold</name>
    <dbReference type="NCBI Taxonomy" id="13708"/>
    <lineage>
        <taxon>Eukaryota</taxon>
        <taxon>Viridiplantae</taxon>
        <taxon>Streptophyta</taxon>
        <taxon>Embryophyta</taxon>
        <taxon>Tracheophyta</taxon>
        <taxon>Spermatophyta</taxon>
        <taxon>Magnoliopsida</taxon>
        <taxon>eudicotyledons</taxon>
        <taxon>Gunneridae</taxon>
        <taxon>Pentapetalae</taxon>
        <taxon>asterids</taxon>
        <taxon>campanulids</taxon>
        <taxon>Asterales</taxon>
        <taxon>Asteraceae</taxon>
        <taxon>Asteroideae</taxon>
        <taxon>Heliantheae alliance</taxon>
        <taxon>Tageteae</taxon>
        <taxon>Tagetes</taxon>
    </lineage>
</organism>
<keyword evidence="2" id="KW-1185">Reference proteome</keyword>